<sequence>MTRPASRGGAVVVCGLSSGVTLPPVESLVRWAPDTFVERELAARRELDLPPSSWMVLLTGNVADLDAFATAARQLLDESVPLERIGPMPTPGGDGTSLLLRTPRSHAPAVAKAVAAARGIRSAHKLPGTVTVRVDPSGALL</sequence>
<organism evidence="1 2">
    <name type="scientific">Flexivirga alba</name>
    <dbReference type="NCBI Taxonomy" id="702742"/>
    <lineage>
        <taxon>Bacteria</taxon>
        <taxon>Bacillati</taxon>
        <taxon>Actinomycetota</taxon>
        <taxon>Actinomycetes</taxon>
        <taxon>Micrococcales</taxon>
        <taxon>Dermacoccaceae</taxon>
        <taxon>Flexivirga</taxon>
    </lineage>
</organism>
<evidence type="ECO:0000313" key="1">
    <source>
        <dbReference type="EMBL" id="MFC6707346.1"/>
    </source>
</evidence>
<dbReference type="EMBL" id="JBHSWH010000001">
    <property type="protein sequence ID" value="MFC6707346.1"/>
    <property type="molecule type" value="Genomic_DNA"/>
</dbReference>
<dbReference type="Proteomes" id="UP001596298">
    <property type="component" value="Unassembled WGS sequence"/>
</dbReference>
<proteinExistence type="predicted"/>
<dbReference type="RefSeq" id="WP_382404017.1">
    <property type="nucleotide sequence ID" value="NZ_JBHSWH010000001.1"/>
</dbReference>
<gene>
    <name evidence="1" type="ORF">ACFQDH_19335</name>
</gene>
<evidence type="ECO:0000313" key="2">
    <source>
        <dbReference type="Proteomes" id="UP001596298"/>
    </source>
</evidence>
<keyword evidence="2" id="KW-1185">Reference proteome</keyword>
<accession>A0ABW2AKG4</accession>
<reference evidence="2" key="1">
    <citation type="journal article" date="2019" name="Int. J. Syst. Evol. Microbiol.">
        <title>The Global Catalogue of Microorganisms (GCM) 10K type strain sequencing project: providing services to taxonomists for standard genome sequencing and annotation.</title>
        <authorList>
            <consortium name="The Broad Institute Genomics Platform"/>
            <consortium name="The Broad Institute Genome Sequencing Center for Infectious Disease"/>
            <person name="Wu L."/>
            <person name="Ma J."/>
        </authorList>
    </citation>
    <scope>NUCLEOTIDE SEQUENCE [LARGE SCALE GENOMIC DNA]</scope>
    <source>
        <strain evidence="2">CCUG 58127</strain>
    </source>
</reference>
<name>A0ABW2AKG4_9MICO</name>
<comment type="caution">
    <text evidence="1">The sequence shown here is derived from an EMBL/GenBank/DDBJ whole genome shotgun (WGS) entry which is preliminary data.</text>
</comment>
<protein>
    <recommendedName>
        <fullName evidence="3">Primosomal protein N C-terminal domain-containing protein</fullName>
    </recommendedName>
</protein>
<evidence type="ECO:0008006" key="3">
    <source>
        <dbReference type="Google" id="ProtNLM"/>
    </source>
</evidence>